<dbReference type="PANTHER" id="PTHR43397">
    <property type="entry name" value="ERGOTHIONEINE BIOSYNTHESIS PROTEIN 1"/>
    <property type="match status" value="1"/>
</dbReference>
<dbReference type="EC" id="2.1.1.261" evidence="8"/>
<keyword evidence="13" id="KW-1185">Reference proteome</keyword>
<evidence type="ECO:0000259" key="11">
    <source>
        <dbReference type="Pfam" id="PF10017"/>
    </source>
</evidence>
<name>A0A8K0TQQ1_9PEZI</name>
<proteinExistence type="inferred from homology"/>
<dbReference type="NCBIfam" id="TIGR03439">
    <property type="entry name" value="methyl_EasF"/>
    <property type="match status" value="1"/>
</dbReference>
<evidence type="ECO:0000256" key="10">
    <source>
        <dbReference type="SAM" id="MobiDB-lite"/>
    </source>
</evidence>
<dbReference type="GO" id="GO:0032259">
    <property type="term" value="P:methylation"/>
    <property type="evidence" value="ECO:0007669"/>
    <property type="project" value="UniProtKB-KW"/>
</dbReference>
<evidence type="ECO:0000256" key="9">
    <source>
        <dbReference type="ARBA" id="ARBA00049425"/>
    </source>
</evidence>
<sequence length="358" mass="40209">MAFSTLPSHSEILDIGGSKMHESIKQRLHDCLFSEPTDGKPRVLPDELLYDDAGLAIWADIIFTEEFYQTADEITLFENNSEEIAQHIPLGSVMTDLGAGDLRKVERLLAVLERRGDETHYLALDISKTSLETNLAELAPKHQRVTCGGLWGDFGAGNDWVAGLDPSRPRVLLSLGSVLFNNETSKAIADLEHWVKLLRPQDLILAGMDGHSIKENKEKVWAAYHAHPDLFNKFWSNGFDHANRLLGGDILNLDDWEVDADLDENEGRHRWFFKAKRDICVPGANGAISVLPEGTIMEWFDAHKQNADDVRYMCARVGLEVFKIWKAPGSEMTQYLLRPVKGRENSPNDTDSAITDMQ</sequence>
<comment type="catalytic activity">
    <reaction evidence="9">
        <text>4-(3-methylbut-2-enyl)-L-tryptophan + S-adenosyl-L-methionine = 4-(3-methylbut-2-enyl)-L-abrine + S-adenosyl-L-homocysteine + H(+)</text>
        <dbReference type="Rhea" id="RHEA:34435"/>
        <dbReference type="ChEBI" id="CHEBI:15378"/>
        <dbReference type="ChEBI" id="CHEBI:57856"/>
        <dbReference type="ChEBI" id="CHEBI:58209"/>
        <dbReference type="ChEBI" id="CHEBI:59789"/>
        <dbReference type="ChEBI" id="CHEBI:67248"/>
        <dbReference type="EC" id="2.1.1.261"/>
    </reaction>
</comment>
<keyword evidence="4" id="KW-0017">Alkaloid metabolism</keyword>
<gene>
    <name evidence="12" type="ORF">B0T11DRAFT_336905</name>
</gene>
<keyword evidence="6" id="KW-0808">Transferase</keyword>
<evidence type="ECO:0000256" key="6">
    <source>
        <dbReference type="ARBA" id="ARBA00022679"/>
    </source>
</evidence>
<dbReference type="OrthoDB" id="659at2759"/>
<evidence type="ECO:0000256" key="3">
    <source>
        <dbReference type="ARBA" id="ARBA00011738"/>
    </source>
</evidence>
<evidence type="ECO:0000256" key="7">
    <source>
        <dbReference type="ARBA" id="ARBA00022691"/>
    </source>
</evidence>
<dbReference type="GO" id="GO:0009820">
    <property type="term" value="P:alkaloid metabolic process"/>
    <property type="evidence" value="ECO:0007669"/>
    <property type="project" value="UniProtKB-KW"/>
</dbReference>
<dbReference type="PIRSF" id="PIRSF018005">
    <property type="entry name" value="UCP018005"/>
    <property type="match status" value="1"/>
</dbReference>
<keyword evidence="5" id="KW-0489">Methyltransferase</keyword>
<evidence type="ECO:0000256" key="8">
    <source>
        <dbReference type="ARBA" id="ARBA00039094"/>
    </source>
</evidence>
<evidence type="ECO:0000256" key="5">
    <source>
        <dbReference type="ARBA" id="ARBA00022603"/>
    </source>
</evidence>
<protein>
    <recommendedName>
        <fullName evidence="8">4-dimethylallyltryptophan N-methyltransferase</fullName>
        <ecNumber evidence="8">2.1.1.261</ecNumber>
    </recommendedName>
</protein>
<evidence type="ECO:0000313" key="13">
    <source>
        <dbReference type="Proteomes" id="UP000813385"/>
    </source>
</evidence>
<organism evidence="12 13">
    <name type="scientific">Plectosphaerella cucumerina</name>
    <dbReference type="NCBI Taxonomy" id="40658"/>
    <lineage>
        <taxon>Eukaryota</taxon>
        <taxon>Fungi</taxon>
        <taxon>Dikarya</taxon>
        <taxon>Ascomycota</taxon>
        <taxon>Pezizomycotina</taxon>
        <taxon>Sordariomycetes</taxon>
        <taxon>Hypocreomycetidae</taxon>
        <taxon>Glomerellales</taxon>
        <taxon>Plectosphaerellaceae</taxon>
        <taxon>Plectosphaerella</taxon>
    </lineage>
</organism>
<dbReference type="Proteomes" id="UP000813385">
    <property type="component" value="Unassembled WGS sequence"/>
</dbReference>
<dbReference type="InterPro" id="IPR051128">
    <property type="entry name" value="EgtD_Methyltrsf_superfamily"/>
</dbReference>
<dbReference type="Gene3D" id="3.40.50.150">
    <property type="entry name" value="Vaccinia Virus protein VP39"/>
    <property type="match status" value="1"/>
</dbReference>
<comment type="caution">
    <text evidence="12">The sequence shown here is derived from an EMBL/GenBank/DDBJ whole genome shotgun (WGS) entry which is preliminary data.</text>
</comment>
<dbReference type="InterPro" id="IPR029063">
    <property type="entry name" value="SAM-dependent_MTases_sf"/>
</dbReference>
<dbReference type="PANTHER" id="PTHR43397:SF1">
    <property type="entry name" value="ERGOTHIONEINE BIOSYNTHESIS PROTEIN 1"/>
    <property type="match status" value="1"/>
</dbReference>
<dbReference type="InterPro" id="IPR019257">
    <property type="entry name" value="MeTrfase_dom"/>
</dbReference>
<comment type="similarity">
    <text evidence="2">Belongs to the methyltransferase superfamily.</text>
</comment>
<feature type="region of interest" description="Disordered" evidence="10">
    <location>
        <begin position="339"/>
        <end position="358"/>
    </location>
</feature>
<comment type="subunit">
    <text evidence="3">Homodimer.</text>
</comment>
<keyword evidence="7" id="KW-0949">S-adenosyl-L-methionine</keyword>
<feature type="domain" description="Histidine-specific methyltransferase SAM-dependent" evidence="11">
    <location>
        <begin position="39"/>
        <end position="338"/>
    </location>
</feature>
<dbReference type="GO" id="GO:0008168">
    <property type="term" value="F:methyltransferase activity"/>
    <property type="evidence" value="ECO:0007669"/>
    <property type="project" value="UniProtKB-KW"/>
</dbReference>
<dbReference type="InterPro" id="IPR017804">
    <property type="entry name" value="MeTrfase_EgtD-like"/>
</dbReference>
<dbReference type="InterPro" id="IPR017805">
    <property type="entry name" value="SAM_MeTrfase_EasF-type_put"/>
</dbReference>
<evidence type="ECO:0000256" key="1">
    <source>
        <dbReference type="ARBA" id="ARBA00005107"/>
    </source>
</evidence>
<comment type="pathway">
    <text evidence="1">Alkaloid biosynthesis; ergot alkaloid biosynthesis.</text>
</comment>
<dbReference type="Pfam" id="PF10017">
    <property type="entry name" value="Methyltransf_33"/>
    <property type="match status" value="1"/>
</dbReference>
<evidence type="ECO:0000256" key="2">
    <source>
        <dbReference type="ARBA" id="ARBA00008361"/>
    </source>
</evidence>
<accession>A0A8K0TQQ1</accession>
<evidence type="ECO:0000313" key="12">
    <source>
        <dbReference type="EMBL" id="KAH7367552.1"/>
    </source>
</evidence>
<dbReference type="AlphaFoldDB" id="A0A8K0TQQ1"/>
<dbReference type="EMBL" id="JAGPXD010000002">
    <property type="protein sequence ID" value="KAH7367552.1"/>
    <property type="molecule type" value="Genomic_DNA"/>
</dbReference>
<evidence type="ECO:0000256" key="4">
    <source>
        <dbReference type="ARBA" id="ARBA00022589"/>
    </source>
</evidence>
<feature type="compositionally biased region" description="Polar residues" evidence="10">
    <location>
        <begin position="347"/>
        <end position="358"/>
    </location>
</feature>
<reference evidence="12" key="1">
    <citation type="journal article" date="2021" name="Nat. Commun.">
        <title>Genetic determinants of endophytism in the Arabidopsis root mycobiome.</title>
        <authorList>
            <person name="Mesny F."/>
            <person name="Miyauchi S."/>
            <person name="Thiergart T."/>
            <person name="Pickel B."/>
            <person name="Atanasova L."/>
            <person name="Karlsson M."/>
            <person name="Huettel B."/>
            <person name="Barry K.W."/>
            <person name="Haridas S."/>
            <person name="Chen C."/>
            <person name="Bauer D."/>
            <person name="Andreopoulos W."/>
            <person name="Pangilinan J."/>
            <person name="LaButti K."/>
            <person name="Riley R."/>
            <person name="Lipzen A."/>
            <person name="Clum A."/>
            <person name="Drula E."/>
            <person name="Henrissat B."/>
            <person name="Kohler A."/>
            <person name="Grigoriev I.V."/>
            <person name="Martin F.M."/>
            <person name="Hacquard S."/>
        </authorList>
    </citation>
    <scope>NUCLEOTIDE SEQUENCE</scope>
    <source>
        <strain evidence="12">MPI-CAGE-AT-0016</strain>
    </source>
</reference>